<dbReference type="RefSeq" id="WP_132191411.1">
    <property type="nucleotide sequence ID" value="NZ_SLWM01000011.1"/>
</dbReference>
<dbReference type="GO" id="GO:0016787">
    <property type="term" value="F:hydrolase activity"/>
    <property type="evidence" value="ECO:0007669"/>
    <property type="project" value="UniProtKB-KW"/>
</dbReference>
<dbReference type="InterPro" id="IPR038410">
    <property type="entry name" value="GxGYxYP_C_sf"/>
</dbReference>
<evidence type="ECO:0000259" key="1">
    <source>
        <dbReference type="Pfam" id="PF14323"/>
    </source>
</evidence>
<evidence type="ECO:0000313" key="3">
    <source>
        <dbReference type="Proteomes" id="UP000295818"/>
    </source>
</evidence>
<sequence>MLWDGLPGADEASVIAELNSATRDPHSTAGYSVVLWHAWSKSLDNVMTVVDGRAPHVKVIPPDTLVKMVSLHAKPEA</sequence>
<dbReference type="Gene3D" id="3.20.20.490">
    <property type="entry name" value="GxGYxYP glycoside hydrolase, C-terminal domain"/>
    <property type="match status" value="1"/>
</dbReference>
<dbReference type="InterPro" id="IPR025832">
    <property type="entry name" value="GxGYxYP_C"/>
</dbReference>
<keyword evidence="3" id="KW-1185">Reference proteome</keyword>
<organism evidence="2 3">
    <name type="scientific">Kribbella orskensis</name>
    <dbReference type="NCBI Taxonomy" id="2512216"/>
    <lineage>
        <taxon>Bacteria</taxon>
        <taxon>Bacillati</taxon>
        <taxon>Actinomycetota</taxon>
        <taxon>Actinomycetes</taxon>
        <taxon>Propionibacteriales</taxon>
        <taxon>Kribbellaceae</taxon>
        <taxon>Kribbella</taxon>
    </lineage>
</organism>
<keyword evidence="2" id="KW-0378">Hydrolase</keyword>
<proteinExistence type="predicted"/>
<dbReference type="Pfam" id="PF14323">
    <property type="entry name" value="GxGYxYP_C"/>
    <property type="match status" value="1"/>
</dbReference>
<name>A0ABY2BGQ3_9ACTN</name>
<feature type="domain" description="GxGYxYP putative glycoside hydrolase C-terminal" evidence="1">
    <location>
        <begin position="15"/>
        <end position="69"/>
    </location>
</feature>
<protein>
    <submittedName>
        <fullName evidence="2">Glycoside hydrolase with GxGYxYP motif</fullName>
    </submittedName>
</protein>
<gene>
    <name evidence="2" type="ORF">EV644_111201</name>
</gene>
<comment type="caution">
    <text evidence="2">The sequence shown here is derived from an EMBL/GenBank/DDBJ whole genome shotgun (WGS) entry which is preliminary data.</text>
</comment>
<reference evidence="2 3" key="1">
    <citation type="journal article" date="2015" name="Stand. Genomic Sci.">
        <title>Genomic Encyclopedia of Bacterial and Archaeal Type Strains, Phase III: the genomes of soil and plant-associated and newly described type strains.</title>
        <authorList>
            <person name="Whitman W.B."/>
            <person name="Woyke T."/>
            <person name="Klenk H.P."/>
            <person name="Zhou Y."/>
            <person name="Lilburn T.G."/>
            <person name="Beck B.J."/>
            <person name="De Vos P."/>
            <person name="Vandamme P."/>
            <person name="Eisen J.A."/>
            <person name="Garrity G."/>
            <person name="Hugenholtz P."/>
            <person name="Kyrpides N.C."/>
        </authorList>
    </citation>
    <scope>NUCLEOTIDE SEQUENCE [LARGE SCALE GENOMIC DNA]</scope>
    <source>
        <strain evidence="2 3">VKM Ac-2538</strain>
    </source>
</reference>
<evidence type="ECO:0000313" key="2">
    <source>
        <dbReference type="EMBL" id="TCO18963.1"/>
    </source>
</evidence>
<dbReference type="EMBL" id="SLWM01000011">
    <property type="protein sequence ID" value="TCO18963.1"/>
    <property type="molecule type" value="Genomic_DNA"/>
</dbReference>
<dbReference type="Proteomes" id="UP000295818">
    <property type="component" value="Unassembled WGS sequence"/>
</dbReference>
<accession>A0ABY2BGQ3</accession>